<reference evidence="1" key="2">
    <citation type="journal article" date="2015" name="Fish Shellfish Immunol.">
        <title>Early steps in the European eel (Anguilla anguilla)-Vibrio vulnificus interaction in the gills: Role of the RtxA13 toxin.</title>
        <authorList>
            <person name="Callol A."/>
            <person name="Pajuelo D."/>
            <person name="Ebbesson L."/>
            <person name="Teles M."/>
            <person name="MacKenzie S."/>
            <person name="Amaro C."/>
        </authorList>
    </citation>
    <scope>NUCLEOTIDE SEQUENCE</scope>
</reference>
<evidence type="ECO:0000313" key="1">
    <source>
        <dbReference type="EMBL" id="JAH16682.1"/>
    </source>
</evidence>
<organism evidence="1">
    <name type="scientific">Anguilla anguilla</name>
    <name type="common">European freshwater eel</name>
    <name type="synonym">Muraena anguilla</name>
    <dbReference type="NCBI Taxonomy" id="7936"/>
    <lineage>
        <taxon>Eukaryota</taxon>
        <taxon>Metazoa</taxon>
        <taxon>Chordata</taxon>
        <taxon>Craniata</taxon>
        <taxon>Vertebrata</taxon>
        <taxon>Euteleostomi</taxon>
        <taxon>Actinopterygii</taxon>
        <taxon>Neopterygii</taxon>
        <taxon>Teleostei</taxon>
        <taxon>Anguilliformes</taxon>
        <taxon>Anguillidae</taxon>
        <taxon>Anguilla</taxon>
    </lineage>
</organism>
<name>A0A0E9QJI9_ANGAN</name>
<dbReference type="EMBL" id="GBXM01091895">
    <property type="protein sequence ID" value="JAH16682.1"/>
    <property type="molecule type" value="Transcribed_RNA"/>
</dbReference>
<accession>A0A0E9QJI9</accession>
<proteinExistence type="predicted"/>
<sequence length="26" mass="3083">MSESSLDIMFKPPLFEKSSEQTWNHN</sequence>
<dbReference type="AlphaFoldDB" id="A0A0E9QJI9"/>
<reference evidence="1" key="1">
    <citation type="submission" date="2014-11" db="EMBL/GenBank/DDBJ databases">
        <authorList>
            <person name="Amaro Gonzalez C."/>
        </authorList>
    </citation>
    <scope>NUCLEOTIDE SEQUENCE</scope>
</reference>
<protein>
    <submittedName>
        <fullName evidence="1">Uncharacterized protein</fullName>
    </submittedName>
</protein>